<dbReference type="Pfam" id="PF00903">
    <property type="entry name" value="Glyoxalase"/>
    <property type="match status" value="1"/>
</dbReference>
<dbReference type="PROSITE" id="PS51819">
    <property type="entry name" value="VOC"/>
    <property type="match status" value="1"/>
</dbReference>
<dbReference type="EMBL" id="JBHLUE010000026">
    <property type="protein sequence ID" value="MFC0567930.1"/>
    <property type="molecule type" value="Genomic_DNA"/>
</dbReference>
<accession>A0ABV6P4H6</accession>
<gene>
    <name evidence="2" type="ORF">ACFFHU_27775</name>
</gene>
<dbReference type="InterPro" id="IPR037523">
    <property type="entry name" value="VOC_core"/>
</dbReference>
<dbReference type="InterPro" id="IPR004360">
    <property type="entry name" value="Glyas_Fos-R_dOase_dom"/>
</dbReference>
<dbReference type="Gene3D" id="3.30.720.110">
    <property type="match status" value="1"/>
</dbReference>
<evidence type="ECO:0000313" key="2">
    <source>
        <dbReference type="EMBL" id="MFC0567930.1"/>
    </source>
</evidence>
<feature type="domain" description="VOC" evidence="1">
    <location>
        <begin position="7"/>
        <end position="131"/>
    </location>
</feature>
<dbReference type="Gene3D" id="3.30.720.120">
    <property type="match status" value="1"/>
</dbReference>
<evidence type="ECO:0000259" key="1">
    <source>
        <dbReference type="PROSITE" id="PS51819"/>
    </source>
</evidence>
<organism evidence="2 3">
    <name type="scientific">Plantactinospora siamensis</name>
    <dbReference type="NCBI Taxonomy" id="555372"/>
    <lineage>
        <taxon>Bacteria</taxon>
        <taxon>Bacillati</taxon>
        <taxon>Actinomycetota</taxon>
        <taxon>Actinomycetes</taxon>
        <taxon>Micromonosporales</taxon>
        <taxon>Micromonosporaceae</taxon>
        <taxon>Plantactinospora</taxon>
    </lineage>
</organism>
<dbReference type="Proteomes" id="UP001589894">
    <property type="component" value="Unassembled WGS sequence"/>
</dbReference>
<sequence>MYNPDDGYPRVVPELVYRDLAAALDWLCAVFGFRETLRHTRDDGRVDHAELDTGGGGVVMLTTAGDRLRSPHGDPRVCAKVIVLVDDVDRHFAAVTGAGVETLHEPTDKPWGLRQYLVHDREGHLWEFSQHVREVPPRDWGAQARPERGAAA</sequence>
<proteinExistence type="predicted"/>
<reference evidence="2 3" key="1">
    <citation type="submission" date="2024-09" db="EMBL/GenBank/DDBJ databases">
        <authorList>
            <person name="Sun Q."/>
            <person name="Mori K."/>
        </authorList>
    </citation>
    <scope>NUCLEOTIDE SEQUENCE [LARGE SCALE GENOMIC DNA]</scope>
    <source>
        <strain evidence="2 3">TBRC 2205</strain>
    </source>
</reference>
<keyword evidence="3" id="KW-1185">Reference proteome</keyword>
<dbReference type="RefSeq" id="WP_377343307.1">
    <property type="nucleotide sequence ID" value="NZ_JBHLUE010000026.1"/>
</dbReference>
<dbReference type="InterPro" id="IPR029068">
    <property type="entry name" value="Glyas_Bleomycin-R_OHBP_Dase"/>
</dbReference>
<dbReference type="PANTHER" id="PTHR34109">
    <property type="entry name" value="BNAUNNG04460D PROTEIN-RELATED"/>
    <property type="match status" value="1"/>
</dbReference>
<protein>
    <submittedName>
        <fullName evidence="2">VOC family protein</fullName>
    </submittedName>
</protein>
<comment type="caution">
    <text evidence="2">The sequence shown here is derived from an EMBL/GenBank/DDBJ whole genome shotgun (WGS) entry which is preliminary data.</text>
</comment>
<evidence type="ECO:0000313" key="3">
    <source>
        <dbReference type="Proteomes" id="UP001589894"/>
    </source>
</evidence>
<name>A0ABV6P4H6_9ACTN</name>
<dbReference type="SUPFAM" id="SSF54593">
    <property type="entry name" value="Glyoxalase/Bleomycin resistance protein/Dihydroxybiphenyl dioxygenase"/>
    <property type="match status" value="1"/>
</dbReference>
<dbReference type="PANTHER" id="PTHR34109:SF1">
    <property type="entry name" value="VOC DOMAIN-CONTAINING PROTEIN"/>
    <property type="match status" value="1"/>
</dbReference>